<dbReference type="EMBL" id="BMXB01000028">
    <property type="protein sequence ID" value="GHA51513.1"/>
    <property type="molecule type" value="Genomic_DNA"/>
</dbReference>
<organism evidence="1 2">
    <name type="scientific">Salinimicrobium marinum</name>
    <dbReference type="NCBI Taxonomy" id="680283"/>
    <lineage>
        <taxon>Bacteria</taxon>
        <taxon>Pseudomonadati</taxon>
        <taxon>Bacteroidota</taxon>
        <taxon>Flavobacteriia</taxon>
        <taxon>Flavobacteriales</taxon>
        <taxon>Flavobacteriaceae</taxon>
        <taxon>Salinimicrobium</taxon>
    </lineage>
</organism>
<keyword evidence="2" id="KW-1185">Reference proteome</keyword>
<dbReference type="RefSeq" id="WP_189606368.1">
    <property type="nucleotide sequence ID" value="NZ_BMXB01000028.1"/>
</dbReference>
<comment type="caution">
    <text evidence="1">The sequence shown here is derived from an EMBL/GenBank/DDBJ whole genome shotgun (WGS) entry which is preliminary data.</text>
</comment>
<protein>
    <submittedName>
        <fullName evidence="1">Uncharacterized protein</fullName>
    </submittedName>
</protein>
<dbReference type="Proteomes" id="UP000610456">
    <property type="component" value="Unassembled WGS sequence"/>
</dbReference>
<sequence>MLLNKNSGGQHAPESFFQPAFLFSKGVSIRRNDRYLKGRLQRGQLSPEYPLEDAIWFIDVLDKRCSESLPESEINKIKRDIIQKLEEGDLIPIENWPRYVVFSKNVSTKERQIIGAQVAGRNKRNKTLRKIHECLDDWDLHNDGKVTNKKIAEKTGLAKKTVDKYSPKFREQKKLINENFVI</sequence>
<reference evidence="1" key="1">
    <citation type="journal article" date="2014" name="Int. J. Syst. Evol. Microbiol.">
        <title>Complete genome sequence of Corynebacterium casei LMG S-19264T (=DSM 44701T), isolated from a smear-ripened cheese.</title>
        <authorList>
            <consortium name="US DOE Joint Genome Institute (JGI-PGF)"/>
            <person name="Walter F."/>
            <person name="Albersmeier A."/>
            <person name="Kalinowski J."/>
            <person name="Ruckert C."/>
        </authorList>
    </citation>
    <scope>NUCLEOTIDE SEQUENCE</scope>
    <source>
        <strain evidence="1">KCTC 12719</strain>
    </source>
</reference>
<gene>
    <name evidence="1" type="ORF">GCM10007103_35000</name>
</gene>
<reference evidence="1" key="2">
    <citation type="submission" date="2020-09" db="EMBL/GenBank/DDBJ databases">
        <authorList>
            <person name="Sun Q."/>
            <person name="Kim S."/>
        </authorList>
    </citation>
    <scope>NUCLEOTIDE SEQUENCE</scope>
    <source>
        <strain evidence="1">KCTC 12719</strain>
    </source>
</reference>
<dbReference type="AlphaFoldDB" id="A0A918SL84"/>
<accession>A0A918SL84</accession>
<evidence type="ECO:0000313" key="2">
    <source>
        <dbReference type="Proteomes" id="UP000610456"/>
    </source>
</evidence>
<proteinExistence type="predicted"/>
<evidence type="ECO:0000313" key="1">
    <source>
        <dbReference type="EMBL" id="GHA51513.1"/>
    </source>
</evidence>
<name>A0A918SL84_9FLAO</name>